<reference evidence="2" key="1">
    <citation type="journal article" date="2015" name="Nature">
        <title>Complex archaea that bridge the gap between prokaryotes and eukaryotes.</title>
        <authorList>
            <person name="Spang A."/>
            <person name="Saw J.H."/>
            <person name="Jorgensen S.L."/>
            <person name="Zaremba-Niedzwiedzka K."/>
            <person name="Martijn J."/>
            <person name="Lind A.E."/>
            <person name="van Eijk R."/>
            <person name="Schleper C."/>
            <person name="Guy L."/>
            <person name="Ettema T.J."/>
        </authorList>
    </citation>
    <scope>NUCLEOTIDE SEQUENCE</scope>
</reference>
<comment type="caution">
    <text evidence="2">The sequence shown here is derived from an EMBL/GenBank/DDBJ whole genome shotgun (WGS) entry which is preliminary data.</text>
</comment>
<sequence>MNQGLAKTSEETTKAPMMYREI</sequence>
<organism evidence="2">
    <name type="scientific">marine sediment metagenome</name>
    <dbReference type="NCBI Taxonomy" id="412755"/>
    <lineage>
        <taxon>unclassified sequences</taxon>
        <taxon>metagenomes</taxon>
        <taxon>ecological metagenomes</taxon>
    </lineage>
</organism>
<dbReference type="EMBL" id="LAZR01029749">
    <property type="protein sequence ID" value="KKL58650.1"/>
    <property type="molecule type" value="Genomic_DNA"/>
</dbReference>
<feature type="region of interest" description="Disordered" evidence="1">
    <location>
        <begin position="1"/>
        <end position="22"/>
    </location>
</feature>
<proteinExistence type="predicted"/>
<dbReference type="AlphaFoldDB" id="A0A0F9FMW3"/>
<protein>
    <submittedName>
        <fullName evidence="2">Uncharacterized protein</fullName>
    </submittedName>
</protein>
<feature type="non-terminal residue" evidence="2">
    <location>
        <position position="22"/>
    </location>
</feature>
<gene>
    <name evidence="2" type="ORF">LCGC14_2223230</name>
</gene>
<evidence type="ECO:0000313" key="2">
    <source>
        <dbReference type="EMBL" id="KKL58650.1"/>
    </source>
</evidence>
<name>A0A0F9FMW3_9ZZZZ</name>
<accession>A0A0F9FMW3</accession>
<evidence type="ECO:0000256" key="1">
    <source>
        <dbReference type="SAM" id="MobiDB-lite"/>
    </source>
</evidence>